<proteinExistence type="predicted"/>
<dbReference type="GO" id="GO:0007059">
    <property type="term" value="P:chromosome segregation"/>
    <property type="evidence" value="ECO:0007669"/>
    <property type="project" value="TreeGrafter"/>
</dbReference>
<dbReference type="GO" id="GO:0005524">
    <property type="term" value="F:ATP binding"/>
    <property type="evidence" value="ECO:0007669"/>
    <property type="project" value="UniProtKB-KW"/>
</dbReference>
<sequence>MRPIAAVPSPFLPLVVAFGLFSTGSVSYMFLPATRQLFVNPDILSSDAALTPRGFHIADFLGPNKRFLDGEAPPATIFIGPKERRAPAERSFGEESQWLKAMDNLRKPRFVAITVFAVITNVSHAFIVARMVNDEVPAQCRILNHETVPDDTVPDTITVNGIQYRVYGQIQHGATSRVFHAVERMPTAPEVRCLAIKVVDMAKVEPEKENQLNNEAAILRELNARGVRRIPVLYTMEHNPSKSMSMVFELADHDLFDEITPKMGSHDHRWVRRTFHDILRAIQPVHANEIVHGDIKPENMAYFKPISGSSPGGADQSSDLVLKLIDFGGAMRARTLDSACEEIVTGTIMYMSPEQMAWCGQRRNEFVDKRREHQMSEKSDVWSVGIILYQMLYGHSPYANLLHQFDAVEEEAERAERTDAALRPAILHGTEPIKFGQYDDGAVLQILKKCLERCPEKRPRIDQLLAWMQQPYGPRLSNFGTGKRNDFAGQQLDTHQVQAGDGPAQVGAGPGDAEKLFGNKIRVHFKDILMR</sequence>
<evidence type="ECO:0000256" key="2">
    <source>
        <dbReference type="ARBA" id="ARBA00022679"/>
    </source>
</evidence>
<dbReference type="Pfam" id="PF00069">
    <property type="entry name" value="Pkinase"/>
    <property type="match status" value="1"/>
</dbReference>
<dbReference type="PANTHER" id="PTHR22974:SF21">
    <property type="entry name" value="DUAL SPECIFICITY PROTEIN KINASE TTK"/>
    <property type="match status" value="1"/>
</dbReference>
<feature type="transmembrane region" description="Helical" evidence="6">
    <location>
        <begin position="12"/>
        <end position="31"/>
    </location>
</feature>
<evidence type="ECO:0000256" key="3">
    <source>
        <dbReference type="ARBA" id="ARBA00022741"/>
    </source>
</evidence>
<evidence type="ECO:0000259" key="7">
    <source>
        <dbReference type="PROSITE" id="PS50011"/>
    </source>
</evidence>
<keyword evidence="8" id="KW-1185">Reference proteome</keyword>
<dbReference type="GO" id="GO:0007094">
    <property type="term" value="P:mitotic spindle assembly checkpoint signaling"/>
    <property type="evidence" value="ECO:0007669"/>
    <property type="project" value="TreeGrafter"/>
</dbReference>
<protein>
    <submittedName>
        <fullName evidence="9">Protein kinase domain-containing protein</fullName>
    </submittedName>
</protein>
<keyword evidence="6" id="KW-1133">Transmembrane helix</keyword>
<evidence type="ECO:0000256" key="6">
    <source>
        <dbReference type="SAM" id="Phobius"/>
    </source>
</evidence>
<reference evidence="9" key="1">
    <citation type="submission" date="2022-11" db="UniProtKB">
        <authorList>
            <consortium name="WormBaseParasite"/>
        </authorList>
    </citation>
    <scope>IDENTIFICATION</scope>
</reference>
<keyword evidence="2" id="KW-0808">Transferase</keyword>
<dbReference type="GO" id="GO:0034501">
    <property type="term" value="P:protein localization to kinetochore"/>
    <property type="evidence" value="ECO:0007669"/>
    <property type="project" value="TreeGrafter"/>
</dbReference>
<keyword evidence="4" id="KW-0418">Kinase</keyword>
<dbReference type="GO" id="GO:0004712">
    <property type="term" value="F:protein serine/threonine/tyrosine kinase activity"/>
    <property type="evidence" value="ECO:0007669"/>
    <property type="project" value="TreeGrafter"/>
</dbReference>
<dbReference type="Gene3D" id="1.10.510.10">
    <property type="entry name" value="Transferase(Phosphotransferase) domain 1"/>
    <property type="match status" value="1"/>
</dbReference>
<evidence type="ECO:0000256" key="1">
    <source>
        <dbReference type="ARBA" id="ARBA00022527"/>
    </source>
</evidence>
<accession>A0A914I7P3</accession>
<dbReference type="Gene3D" id="3.30.200.20">
    <property type="entry name" value="Phosphorylase Kinase, domain 1"/>
    <property type="match status" value="1"/>
</dbReference>
<keyword evidence="6" id="KW-0472">Membrane</keyword>
<dbReference type="SUPFAM" id="SSF56112">
    <property type="entry name" value="Protein kinase-like (PK-like)"/>
    <property type="match status" value="1"/>
</dbReference>
<dbReference type="GO" id="GO:0005634">
    <property type="term" value="C:nucleus"/>
    <property type="evidence" value="ECO:0007669"/>
    <property type="project" value="TreeGrafter"/>
</dbReference>
<dbReference type="PANTHER" id="PTHR22974">
    <property type="entry name" value="MIXED LINEAGE PROTEIN KINASE"/>
    <property type="match status" value="1"/>
</dbReference>
<feature type="transmembrane region" description="Helical" evidence="6">
    <location>
        <begin position="110"/>
        <end position="132"/>
    </location>
</feature>
<dbReference type="Proteomes" id="UP000887572">
    <property type="component" value="Unplaced"/>
</dbReference>
<evidence type="ECO:0000256" key="4">
    <source>
        <dbReference type="ARBA" id="ARBA00022777"/>
    </source>
</evidence>
<evidence type="ECO:0000256" key="5">
    <source>
        <dbReference type="ARBA" id="ARBA00022840"/>
    </source>
</evidence>
<dbReference type="WBParaSite" id="Gr19_v10_g7512.t1">
    <property type="protein sequence ID" value="Gr19_v10_g7512.t1"/>
    <property type="gene ID" value="Gr19_v10_g7512"/>
</dbReference>
<dbReference type="InterPro" id="IPR011009">
    <property type="entry name" value="Kinase-like_dom_sf"/>
</dbReference>
<evidence type="ECO:0000313" key="9">
    <source>
        <dbReference type="WBParaSite" id="Gr19_v10_g7512.t1"/>
    </source>
</evidence>
<dbReference type="GO" id="GO:0004674">
    <property type="term" value="F:protein serine/threonine kinase activity"/>
    <property type="evidence" value="ECO:0007669"/>
    <property type="project" value="UniProtKB-KW"/>
</dbReference>
<feature type="domain" description="Protein kinase" evidence="7">
    <location>
        <begin position="164"/>
        <end position="473"/>
    </location>
</feature>
<keyword evidence="3" id="KW-0547">Nucleotide-binding</keyword>
<dbReference type="AlphaFoldDB" id="A0A914I7P3"/>
<organism evidence="8 9">
    <name type="scientific">Globodera rostochiensis</name>
    <name type="common">Golden nematode worm</name>
    <name type="synonym">Heterodera rostochiensis</name>
    <dbReference type="NCBI Taxonomy" id="31243"/>
    <lineage>
        <taxon>Eukaryota</taxon>
        <taxon>Metazoa</taxon>
        <taxon>Ecdysozoa</taxon>
        <taxon>Nematoda</taxon>
        <taxon>Chromadorea</taxon>
        <taxon>Rhabditida</taxon>
        <taxon>Tylenchina</taxon>
        <taxon>Tylenchomorpha</taxon>
        <taxon>Tylenchoidea</taxon>
        <taxon>Heteroderidae</taxon>
        <taxon>Heteroderinae</taxon>
        <taxon>Globodera</taxon>
    </lineage>
</organism>
<evidence type="ECO:0000313" key="8">
    <source>
        <dbReference type="Proteomes" id="UP000887572"/>
    </source>
</evidence>
<keyword evidence="6" id="KW-0812">Transmembrane</keyword>
<name>A0A914I7P3_GLORO</name>
<keyword evidence="1" id="KW-0723">Serine/threonine-protein kinase</keyword>
<dbReference type="GO" id="GO:0033316">
    <property type="term" value="P:meiotic spindle assembly checkpoint signaling"/>
    <property type="evidence" value="ECO:0007669"/>
    <property type="project" value="TreeGrafter"/>
</dbReference>
<dbReference type="SMART" id="SM00220">
    <property type="entry name" value="S_TKc"/>
    <property type="match status" value="1"/>
</dbReference>
<dbReference type="GO" id="GO:0000776">
    <property type="term" value="C:kinetochore"/>
    <property type="evidence" value="ECO:0007669"/>
    <property type="project" value="TreeGrafter"/>
</dbReference>
<dbReference type="InterPro" id="IPR000719">
    <property type="entry name" value="Prot_kinase_dom"/>
</dbReference>
<keyword evidence="5" id="KW-0067">ATP-binding</keyword>
<dbReference type="PROSITE" id="PS50011">
    <property type="entry name" value="PROTEIN_KINASE_DOM"/>
    <property type="match status" value="1"/>
</dbReference>